<dbReference type="RefSeq" id="WP_118305821.1">
    <property type="nucleotide sequence ID" value="NZ_BMPA01000015.1"/>
</dbReference>
<reference evidence="3 5" key="2">
    <citation type="submission" date="2020-03" db="EMBL/GenBank/DDBJ databases">
        <title>Genomic Encyclopedia of Type Strains, Phase IV (KMG-IV): sequencing the most valuable type-strain genomes for metagenomic binning, comparative biology and taxonomic classification.</title>
        <authorList>
            <person name="Goeker M."/>
        </authorList>
    </citation>
    <scope>NUCLEOTIDE SEQUENCE [LARGE SCALE GENOMIC DNA]</scope>
    <source>
        <strain evidence="3 5">DSM 105722</strain>
    </source>
</reference>
<name>A0A7X5YHW5_9BACT</name>
<feature type="chain" id="PRO_5030816756" evidence="2">
    <location>
        <begin position="19"/>
        <end position="657"/>
    </location>
</feature>
<evidence type="ECO:0000256" key="2">
    <source>
        <dbReference type="SAM" id="SignalP"/>
    </source>
</evidence>
<evidence type="ECO:0000313" key="3">
    <source>
        <dbReference type="EMBL" id="NJC20206.1"/>
    </source>
</evidence>
<keyword evidence="6" id="KW-1185">Reference proteome</keyword>
<dbReference type="GeneID" id="86890645"/>
<organism evidence="3 5">
    <name type="scientific">Butyricimonas paravirosa</name>
    <dbReference type="NCBI Taxonomy" id="1472417"/>
    <lineage>
        <taxon>Bacteria</taxon>
        <taxon>Pseudomonadati</taxon>
        <taxon>Bacteroidota</taxon>
        <taxon>Bacteroidia</taxon>
        <taxon>Bacteroidales</taxon>
        <taxon>Odoribacteraceae</taxon>
        <taxon>Butyricimonas</taxon>
    </lineage>
</organism>
<dbReference type="EMBL" id="JAATLI010000016">
    <property type="protein sequence ID" value="NJC20206.1"/>
    <property type="molecule type" value="Genomic_DNA"/>
</dbReference>
<reference evidence="4 6" key="1">
    <citation type="submission" date="2019-09" db="EMBL/GenBank/DDBJ databases">
        <title>Butyricimonas paravirosa DSM 105722 (=214-4 = JCM 18677 = CCUG 65563).</title>
        <authorList>
            <person name="Le Roy T."/>
            <person name="Cani P.D."/>
        </authorList>
    </citation>
    <scope>NUCLEOTIDE SEQUENCE [LARGE SCALE GENOMIC DNA]</scope>
    <source>
        <strain evidence="4 6">DSM 105722</strain>
    </source>
</reference>
<dbReference type="AlphaFoldDB" id="A0A7X5YHW5"/>
<feature type="region of interest" description="Disordered" evidence="1">
    <location>
        <begin position="636"/>
        <end position="657"/>
    </location>
</feature>
<feature type="compositionally biased region" description="Gly residues" evidence="1">
    <location>
        <begin position="641"/>
        <end position="657"/>
    </location>
</feature>
<gene>
    <name evidence="4" type="ORF">F1644_05075</name>
    <name evidence="3" type="ORF">GGR15_003851</name>
</gene>
<feature type="signal peptide" evidence="2">
    <location>
        <begin position="1"/>
        <end position="18"/>
    </location>
</feature>
<evidence type="ECO:0000313" key="6">
    <source>
        <dbReference type="Proteomes" id="UP001302374"/>
    </source>
</evidence>
<accession>A0A7X5YHW5</accession>
<dbReference type="EMBL" id="CP043839">
    <property type="protein sequence ID" value="WOF11677.1"/>
    <property type="molecule type" value="Genomic_DNA"/>
</dbReference>
<protein>
    <submittedName>
        <fullName evidence="4">Carbohydrate-binding domain-containing protein</fullName>
    </submittedName>
</protein>
<proteinExistence type="predicted"/>
<dbReference type="Proteomes" id="UP001302374">
    <property type="component" value="Chromosome"/>
</dbReference>
<dbReference type="InterPro" id="IPR025584">
    <property type="entry name" value="Cthe_2159"/>
</dbReference>
<keyword evidence="2" id="KW-0732">Signal</keyword>
<evidence type="ECO:0000313" key="5">
    <source>
        <dbReference type="Proteomes" id="UP000576368"/>
    </source>
</evidence>
<dbReference type="Proteomes" id="UP000576368">
    <property type="component" value="Unassembled WGS sequence"/>
</dbReference>
<evidence type="ECO:0000313" key="4">
    <source>
        <dbReference type="EMBL" id="WOF11677.1"/>
    </source>
</evidence>
<dbReference type="Pfam" id="PF14262">
    <property type="entry name" value="Cthe_2159"/>
    <property type="match status" value="2"/>
</dbReference>
<evidence type="ECO:0000256" key="1">
    <source>
        <dbReference type="SAM" id="MobiDB-lite"/>
    </source>
</evidence>
<sequence>MKKYVYLALFIAIDIAWACSKSDTDLPDLVDDPEEITINDVLESDPEDFVENATFTSTVTIKYSGNNATVSSLPTGVSVSCNGADVTITSSIDQVEYILSGTSPDGMFKLYSDKKFKLTLNTVNLTNPDGPAINIQSGKRAYVVLPDNTTNTLTDGTSYTSSGSEDMKACFFSEGQLVFSGTGSLNITANYKHGICSDDYVRIRAGVTLSIQQAVKDGIHANDYVLIDGGTLHINASGDGIECEKGCIEINGGEITINSTDDGIVASCEDNDYTISPFIKINGGNLTITTSGQKGMAIKSESNTTINGGDLRLAVSGEASKGIKSGGHVVITGGTLDITTTGNAFYESNDISSAAGIKCDGSFKITNPGTTLTVTSSGSAGKGINCDGTLTIENCTVNVTTTGKPYIYGRLDASAKGIKSDGNLTIKGSNVTVKTTGGENSEGIESKATLTIESGTIEVIAYDDCINAANAIVINGGMIYCYSSNNDGIDSNGTLTITGGTVIASGTTMPEEGFDCDQNTFTITGGIIIGTGGSTSTPTTKTCTQHSLVYGTSGTEGQIINIQSPDGTSILTYQLPRSYTQLTFLFSSPSLAANTTYTVSTGGSVAGGTEFHGLHTNATYTGGSSVTTFTTNSMVTSVGSTSGGGGRPNGPGSFGGD</sequence>